<dbReference type="Gene3D" id="3.40.50.2300">
    <property type="match status" value="1"/>
</dbReference>
<dbReference type="PROSITE" id="PS50887">
    <property type="entry name" value="GGDEF"/>
    <property type="match status" value="1"/>
</dbReference>
<dbReference type="SUPFAM" id="SSF141868">
    <property type="entry name" value="EAL domain-like"/>
    <property type="match status" value="1"/>
</dbReference>
<evidence type="ECO:0000259" key="3">
    <source>
        <dbReference type="PROSITE" id="PS50883"/>
    </source>
</evidence>
<dbReference type="InterPro" id="IPR043128">
    <property type="entry name" value="Rev_trsase/Diguanyl_cyclase"/>
</dbReference>
<dbReference type="AlphaFoldDB" id="A0A7M1B3Y4"/>
<dbReference type="SMART" id="SM00267">
    <property type="entry name" value="GGDEF"/>
    <property type="match status" value="1"/>
</dbReference>
<reference evidence="5 6" key="1">
    <citation type="submission" date="2019-06" db="EMBL/GenBank/DDBJ databases">
        <title>Sulfurimonas gotlandica sp. nov., a chemoautotrophic and psychrotolerant epsilonproteobacterium isolated from a pelagic redoxcline, and an emended description of the genus Sulfurimonas.</title>
        <authorList>
            <person name="Wang S."/>
            <person name="Jiang L."/>
            <person name="Shao Z."/>
        </authorList>
    </citation>
    <scope>NUCLEOTIDE SEQUENCE [LARGE SCALE GENOMIC DNA]</scope>
    <source>
        <strain evidence="5 6">S2-6</strain>
    </source>
</reference>
<sequence length="571" mass="66007">MLSYIQSRLGSIMMSEKYWEILVVDDDVAVHNVIKKELQNISIQNKPVKILHAHNAQEAKELLKDNSDTSIAFIDISMETPDAGLKLVEHIRNVLHNTNLRIIMIDSGNSPVPANKIFDFYDINGYKERAEILSDKFYLIVRTALKQYEQYKEIKSSRDEIYKKMTTNNVTNLPNRIKLSEYLDTMGEKSLILINIDDFSLINEHNGFDFGNEVLRAFAKFLEKKYGRYAQVFHLHSDNFALLCVKLENETTEENILRIKDDIAKYIFTVNDIKTRLTASIGIALYERGNIIQKAEFALKEARRYGKNSIQKYTDNLNILRTIHTNSLWSTRVRDALHNHKMHTYFQPILEVKTGKIIKYEALVRLEYENEIYSPFHFLDAALYSGQIFKIFQFVLEEACKKATQSTCFFTVNISQYDMQYPDFLQTAKRILKKYNLPHSRITFEILENDSIAHNKNIQALLNELHTEGFRLAIDDFGAQCSNFGQLNNLPIDFIKIDGAYIKNIVTDENSQIVTTTIIDFAHKKGIPVIAEYVCSKEVYDYVKALGVEYVQGYEIAEPKPELQESDSLSP</sequence>
<gene>
    <name evidence="5" type="ORF">FJR45_11000</name>
</gene>
<evidence type="ECO:0000259" key="2">
    <source>
        <dbReference type="PROSITE" id="PS50110"/>
    </source>
</evidence>
<dbReference type="InterPro" id="IPR050706">
    <property type="entry name" value="Cyclic-di-GMP_PDE-like"/>
</dbReference>
<evidence type="ECO:0000313" key="6">
    <source>
        <dbReference type="Proteomes" id="UP000593719"/>
    </source>
</evidence>
<protein>
    <submittedName>
        <fullName evidence="5">EAL domain-containing protein</fullName>
    </submittedName>
</protein>
<feature type="modified residue" description="4-aspartylphosphate" evidence="1">
    <location>
        <position position="75"/>
    </location>
</feature>
<dbReference type="InterPro" id="IPR001789">
    <property type="entry name" value="Sig_transdc_resp-reg_receiver"/>
</dbReference>
<dbReference type="CDD" id="cd01948">
    <property type="entry name" value="EAL"/>
    <property type="match status" value="1"/>
</dbReference>
<proteinExistence type="predicted"/>
<keyword evidence="6" id="KW-1185">Reference proteome</keyword>
<dbReference type="InterPro" id="IPR035919">
    <property type="entry name" value="EAL_sf"/>
</dbReference>
<evidence type="ECO:0000256" key="1">
    <source>
        <dbReference type="PROSITE-ProRule" id="PRU00169"/>
    </source>
</evidence>
<dbReference type="InterPro" id="IPR011006">
    <property type="entry name" value="CheY-like_superfamily"/>
</dbReference>
<dbReference type="SMART" id="SM00052">
    <property type="entry name" value="EAL"/>
    <property type="match status" value="1"/>
</dbReference>
<dbReference type="Proteomes" id="UP000593719">
    <property type="component" value="Chromosome"/>
</dbReference>
<dbReference type="EMBL" id="CP041235">
    <property type="protein sequence ID" value="QOP44447.1"/>
    <property type="molecule type" value="Genomic_DNA"/>
</dbReference>
<feature type="domain" description="GGDEF" evidence="4">
    <location>
        <begin position="187"/>
        <end position="315"/>
    </location>
</feature>
<dbReference type="NCBIfam" id="TIGR00254">
    <property type="entry name" value="GGDEF"/>
    <property type="match status" value="1"/>
</dbReference>
<dbReference type="Gene3D" id="3.30.70.270">
    <property type="match status" value="1"/>
</dbReference>
<dbReference type="InterPro" id="IPR029787">
    <property type="entry name" value="Nucleotide_cyclase"/>
</dbReference>
<dbReference type="GO" id="GO:0071111">
    <property type="term" value="F:cyclic-guanylate-specific phosphodiesterase activity"/>
    <property type="evidence" value="ECO:0007669"/>
    <property type="project" value="InterPro"/>
</dbReference>
<dbReference type="Pfam" id="PF00990">
    <property type="entry name" value="GGDEF"/>
    <property type="match status" value="1"/>
</dbReference>
<dbReference type="SUPFAM" id="SSF55073">
    <property type="entry name" value="Nucleotide cyclase"/>
    <property type="match status" value="1"/>
</dbReference>
<evidence type="ECO:0000259" key="4">
    <source>
        <dbReference type="PROSITE" id="PS50887"/>
    </source>
</evidence>
<name>A0A7M1B3Y4_9BACT</name>
<dbReference type="Pfam" id="PF00563">
    <property type="entry name" value="EAL"/>
    <property type="match status" value="1"/>
</dbReference>
<dbReference type="PANTHER" id="PTHR33121">
    <property type="entry name" value="CYCLIC DI-GMP PHOSPHODIESTERASE PDEF"/>
    <property type="match status" value="1"/>
</dbReference>
<dbReference type="PANTHER" id="PTHR33121:SF15">
    <property type="entry name" value="BLUE LIGHT- AND TEMPERATURE-REGULATED ANTIREPRESSOR BLUF"/>
    <property type="match status" value="1"/>
</dbReference>
<dbReference type="GO" id="GO:0000160">
    <property type="term" value="P:phosphorelay signal transduction system"/>
    <property type="evidence" value="ECO:0007669"/>
    <property type="project" value="InterPro"/>
</dbReference>
<dbReference type="PROSITE" id="PS50110">
    <property type="entry name" value="RESPONSE_REGULATORY"/>
    <property type="match status" value="1"/>
</dbReference>
<dbReference type="SUPFAM" id="SSF52172">
    <property type="entry name" value="CheY-like"/>
    <property type="match status" value="1"/>
</dbReference>
<feature type="domain" description="EAL" evidence="3">
    <location>
        <begin position="326"/>
        <end position="571"/>
    </location>
</feature>
<organism evidence="5 6">
    <name type="scientific">Sulfurimonas sediminis</name>
    <dbReference type="NCBI Taxonomy" id="2590020"/>
    <lineage>
        <taxon>Bacteria</taxon>
        <taxon>Pseudomonadati</taxon>
        <taxon>Campylobacterota</taxon>
        <taxon>Epsilonproteobacteria</taxon>
        <taxon>Campylobacterales</taxon>
        <taxon>Sulfurimonadaceae</taxon>
        <taxon>Sulfurimonas</taxon>
    </lineage>
</organism>
<accession>A0A7M1B3Y4</accession>
<dbReference type="PROSITE" id="PS50883">
    <property type="entry name" value="EAL"/>
    <property type="match status" value="1"/>
</dbReference>
<dbReference type="KEGG" id="ssei:FJR45_11000"/>
<feature type="domain" description="Response regulatory" evidence="2">
    <location>
        <begin position="20"/>
        <end position="144"/>
    </location>
</feature>
<keyword evidence="1" id="KW-0597">Phosphoprotein</keyword>
<evidence type="ECO:0000313" key="5">
    <source>
        <dbReference type="EMBL" id="QOP44447.1"/>
    </source>
</evidence>
<dbReference type="Gene3D" id="3.20.20.450">
    <property type="entry name" value="EAL domain"/>
    <property type="match status" value="1"/>
</dbReference>
<dbReference type="InterPro" id="IPR000160">
    <property type="entry name" value="GGDEF_dom"/>
</dbReference>
<dbReference type="InterPro" id="IPR001633">
    <property type="entry name" value="EAL_dom"/>
</dbReference>
<dbReference type="CDD" id="cd01949">
    <property type="entry name" value="GGDEF"/>
    <property type="match status" value="1"/>
</dbReference>